<evidence type="ECO:0000256" key="1">
    <source>
        <dbReference type="SAM" id="MobiDB-lite"/>
    </source>
</evidence>
<name>A0ABN9PBM5_9DINO</name>
<feature type="region of interest" description="Disordered" evidence="1">
    <location>
        <begin position="80"/>
        <end position="110"/>
    </location>
</feature>
<reference evidence="2" key="1">
    <citation type="submission" date="2023-10" db="EMBL/GenBank/DDBJ databases">
        <authorList>
            <person name="Chen Y."/>
            <person name="Shah S."/>
            <person name="Dougan E. K."/>
            <person name="Thang M."/>
            <person name="Chan C."/>
        </authorList>
    </citation>
    <scope>NUCLEOTIDE SEQUENCE [LARGE SCALE GENOMIC DNA]</scope>
</reference>
<proteinExistence type="predicted"/>
<evidence type="ECO:0008006" key="4">
    <source>
        <dbReference type="Google" id="ProtNLM"/>
    </source>
</evidence>
<keyword evidence="3" id="KW-1185">Reference proteome</keyword>
<evidence type="ECO:0000313" key="2">
    <source>
        <dbReference type="EMBL" id="CAK0788626.1"/>
    </source>
</evidence>
<dbReference type="Proteomes" id="UP001189429">
    <property type="component" value="Unassembled WGS sequence"/>
</dbReference>
<dbReference type="SUPFAM" id="SSF56112">
    <property type="entry name" value="Protein kinase-like (PK-like)"/>
    <property type="match status" value="1"/>
</dbReference>
<gene>
    <name evidence="2" type="ORF">PCOR1329_LOCUS473</name>
</gene>
<comment type="caution">
    <text evidence="2">The sequence shown here is derived from an EMBL/GenBank/DDBJ whole genome shotgun (WGS) entry which is preliminary data.</text>
</comment>
<dbReference type="Gene3D" id="1.10.510.10">
    <property type="entry name" value="Transferase(Phosphotransferase) domain 1"/>
    <property type="match status" value="1"/>
</dbReference>
<accession>A0ABN9PBM5</accession>
<organism evidence="2 3">
    <name type="scientific">Prorocentrum cordatum</name>
    <dbReference type="NCBI Taxonomy" id="2364126"/>
    <lineage>
        <taxon>Eukaryota</taxon>
        <taxon>Sar</taxon>
        <taxon>Alveolata</taxon>
        <taxon>Dinophyceae</taxon>
        <taxon>Prorocentrales</taxon>
        <taxon>Prorocentraceae</taxon>
        <taxon>Prorocentrum</taxon>
    </lineage>
</organism>
<dbReference type="EMBL" id="CAUYUJ010000098">
    <property type="protein sequence ID" value="CAK0788626.1"/>
    <property type="molecule type" value="Genomic_DNA"/>
</dbReference>
<sequence length="110" mass="12195">MVWQQLRIMLSLATASKKWHPRDIRDSRGDGWNDRTPLSRDFTQRLLRPAAGDRPTAAKALHHPWLKGLTPLCGVNFRADNEAPQGGRGGEDAVAGRAPEQLGPVTSYVR</sequence>
<dbReference type="InterPro" id="IPR011009">
    <property type="entry name" value="Kinase-like_dom_sf"/>
</dbReference>
<protein>
    <recommendedName>
        <fullName evidence="4">Non-specific serine/threonine protein kinase</fullName>
    </recommendedName>
</protein>
<evidence type="ECO:0000313" key="3">
    <source>
        <dbReference type="Proteomes" id="UP001189429"/>
    </source>
</evidence>